<dbReference type="Proteomes" id="UP000622552">
    <property type="component" value="Unassembled WGS sequence"/>
</dbReference>
<evidence type="ECO:0000313" key="2">
    <source>
        <dbReference type="Proteomes" id="UP000622552"/>
    </source>
</evidence>
<sequence length="209" mass="22402">MGIVRLSELLGRPVPATRSRITDLVAPLGADQLAVRAAGLGHRTRVSDWVRWPDLRSPAPEPVPGELRLVRDLLDGQVFDIAGNRLVRVGDVLFEEDGDLLLVGVEVGAASVWRRLGLRRVADHLPTTVIEWPDLHPATGAGLAHHLAANPAALHQLTAPQLATLTSGLATHHAAMVLDHLPPAHAEAVLGHLHPSRAAALTRLRNLLL</sequence>
<dbReference type="EMBL" id="JADOUF010000001">
    <property type="protein sequence ID" value="MBG6134284.1"/>
    <property type="molecule type" value="Genomic_DNA"/>
</dbReference>
<protein>
    <submittedName>
        <fullName evidence="1">Uncharacterized protein</fullName>
    </submittedName>
</protein>
<dbReference type="AlphaFoldDB" id="A0A8J7KFX5"/>
<proteinExistence type="predicted"/>
<reference evidence="1" key="1">
    <citation type="submission" date="2020-11" db="EMBL/GenBank/DDBJ databases">
        <title>Sequencing the genomes of 1000 actinobacteria strains.</title>
        <authorList>
            <person name="Klenk H.-P."/>
        </authorList>
    </citation>
    <scope>NUCLEOTIDE SEQUENCE</scope>
    <source>
        <strain evidence="1">DSM 45356</strain>
    </source>
</reference>
<accession>A0A8J7KFX5</accession>
<comment type="caution">
    <text evidence="1">The sequence shown here is derived from an EMBL/GenBank/DDBJ whole genome shotgun (WGS) entry which is preliminary data.</text>
</comment>
<dbReference type="RefSeq" id="WP_197001541.1">
    <property type="nucleotide sequence ID" value="NZ_BONS01000033.1"/>
</dbReference>
<dbReference type="SUPFAM" id="SSF158791">
    <property type="entry name" value="MgtE N-terminal domain-like"/>
    <property type="match status" value="1"/>
</dbReference>
<keyword evidence="2" id="KW-1185">Reference proteome</keyword>
<evidence type="ECO:0000313" key="1">
    <source>
        <dbReference type="EMBL" id="MBG6134284.1"/>
    </source>
</evidence>
<name>A0A8J7KFX5_9ACTN</name>
<gene>
    <name evidence="1" type="ORF">IW245_000478</name>
</gene>
<organism evidence="1 2">
    <name type="scientific">Longispora fulva</name>
    <dbReference type="NCBI Taxonomy" id="619741"/>
    <lineage>
        <taxon>Bacteria</taxon>
        <taxon>Bacillati</taxon>
        <taxon>Actinomycetota</taxon>
        <taxon>Actinomycetes</taxon>
        <taxon>Micromonosporales</taxon>
        <taxon>Micromonosporaceae</taxon>
        <taxon>Longispora</taxon>
    </lineage>
</organism>